<evidence type="ECO:0000313" key="5">
    <source>
        <dbReference type="EMBL" id="KAJ6843044.1"/>
    </source>
</evidence>
<evidence type="ECO:0000256" key="4">
    <source>
        <dbReference type="SAM" id="MobiDB-lite"/>
    </source>
</evidence>
<sequence>MGELTLLTTSSSLLLHPSTPSPTRHPIRRNPKNPKNPKIPNKPLLSDVRRDLTAAPTPAARLLLKYYARLASRLAGAGKLADFLMLAETVLTSESVAGEAPQFVARIDTRTVASGVTGVLREGRFGEVLDFLAGAGRLGIVPATLVDGEGVKEMGRECWRLVEERRLEEFVGLMETLAAYRFYVKDILDPVDVLKLFVEKRDPNMAIRYATIFPHSQLLLCSIIQEFGKKQDLNSALRAFEELKHMSGGINMFACRSIIDVCGLCGNFLKSRRIFEDLLAQEITPNIYVVNSLMNVNSHDLSYTLHVYKHMQNLGISMDITSYNILLKACCSAKRFDLAQDMYMEIKRMASKGALKMDVITYTTMIKAFTEAKMWQMAFNVKDDMLLAAVSPNVVTWSALIGACANAGLLDRAIQMFNEMLMAGCEPNTRCCNSLLYACVKSCQYDRAFRFYYAWKETGFKILHIGEEKDRGSAYDNLNGKCQTEHDSSRSLTTIYGIQHSRVDKVVPFKPTVATFNILMKACGTDYHRAKAVMAEIKAIGLSPNHISWSVLIDIYGTSQNMKGAMKAFRGMRDIGIKLDVVAYTTAIKACVENKNLKMAFRLFEEMKRYRVQPNWVTYNTLLRARRRYGSLHEVQQCLAIYQDMQKAGYSSNDYYLKELLEEWCEEVICSSNRDKAITSINKTHKMFYSKKPHSLLLEKVARNLQKDVGDNQAIDIRGLTKVEARIVVLSVLWRIRESYSLGKMVEEDMVIISGVGKEVEGESDLELEVQRAIIKVLQDELGLDVMAGYGNTTSSPDDAGDTAPLQKIESPNTVSRQKIKPPNNYKHIARRPEDLGVLKVSKESLRKWLQRRKASESS</sequence>
<evidence type="ECO:0000256" key="2">
    <source>
        <dbReference type="ARBA" id="ARBA00022737"/>
    </source>
</evidence>
<feature type="region of interest" description="Disordered" evidence="4">
    <location>
        <begin position="1"/>
        <end position="45"/>
    </location>
</feature>
<feature type="repeat" description="PPR" evidence="3">
    <location>
        <begin position="393"/>
        <end position="427"/>
    </location>
</feature>
<dbReference type="PANTHER" id="PTHR47447">
    <property type="entry name" value="OS03G0856100 PROTEIN"/>
    <property type="match status" value="1"/>
</dbReference>
<evidence type="ECO:0000256" key="1">
    <source>
        <dbReference type="ARBA" id="ARBA00007626"/>
    </source>
</evidence>
<evidence type="ECO:0000313" key="6">
    <source>
        <dbReference type="Proteomes" id="UP001140949"/>
    </source>
</evidence>
<dbReference type="PROSITE" id="PS51375">
    <property type="entry name" value="PPR"/>
    <property type="match status" value="5"/>
</dbReference>
<feature type="compositionally biased region" description="Low complexity" evidence="4">
    <location>
        <begin position="1"/>
        <end position="22"/>
    </location>
</feature>
<dbReference type="InterPro" id="IPR011990">
    <property type="entry name" value="TPR-like_helical_dom_sf"/>
</dbReference>
<name>A0AAX6HRA3_IRIPA</name>
<dbReference type="Pfam" id="PF13812">
    <property type="entry name" value="PPR_3"/>
    <property type="match status" value="1"/>
</dbReference>
<dbReference type="Proteomes" id="UP001140949">
    <property type="component" value="Unassembled WGS sequence"/>
</dbReference>
<accession>A0AAX6HRA3</accession>
<keyword evidence="2" id="KW-0677">Repeat</keyword>
<reference evidence="5" key="2">
    <citation type="submission" date="2023-04" db="EMBL/GenBank/DDBJ databases">
        <authorList>
            <person name="Bruccoleri R.E."/>
            <person name="Oakeley E.J."/>
            <person name="Faust A.-M."/>
            <person name="Dessus-Babus S."/>
            <person name="Altorfer M."/>
            <person name="Burckhardt D."/>
            <person name="Oertli M."/>
            <person name="Naumann U."/>
            <person name="Petersen F."/>
            <person name="Wong J."/>
        </authorList>
    </citation>
    <scope>NUCLEOTIDE SEQUENCE</scope>
    <source>
        <strain evidence="5">GSM-AAB239-AS_SAM_17_03QT</strain>
        <tissue evidence="5">Leaf</tissue>
    </source>
</reference>
<reference evidence="5" key="1">
    <citation type="journal article" date="2023" name="GigaByte">
        <title>Genome assembly of the bearded iris, Iris pallida Lam.</title>
        <authorList>
            <person name="Bruccoleri R.E."/>
            <person name="Oakeley E.J."/>
            <person name="Faust A.M.E."/>
            <person name="Altorfer M."/>
            <person name="Dessus-Babus S."/>
            <person name="Burckhardt D."/>
            <person name="Oertli M."/>
            <person name="Naumann U."/>
            <person name="Petersen F."/>
            <person name="Wong J."/>
        </authorList>
    </citation>
    <scope>NUCLEOTIDE SEQUENCE</scope>
    <source>
        <strain evidence="5">GSM-AAB239-AS_SAM_17_03QT</strain>
    </source>
</reference>
<feature type="repeat" description="PPR" evidence="3">
    <location>
        <begin position="580"/>
        <end position="614"/>
    </location>
</feature>
<dbReference type="NCBIfam" id="TIGR00756">
    <property type="entry name" value="PPR"/>
    <property type="match status" value="4"/>
</dbReference>
<comment type="caution">
    <text evidence="5">The sequence shown here is derived from an EMBL/GenBank/DDBJ whole genome shotgun (WGS) entry which is preliminary data.</text>
</comment>
<dbReference type="Pfam" id="PF01535">
    <property type="entry name" value="PPR"/>
    <property type="match status" value="2"/>
</dbReference>
<gene>
    <name evidence="5" type="ORF">M6B38_299865</name>
</gene>
<proteinExistence type="inferred from homology"/>
<protein>
    <submittedName>
        <fullName evidence="5">Pentatricopeptide repeat-containing protein, chloroplastic isoform X1</fullName>
    </submittedName>
</protein>
<dbReference type="PANTHER" id="PTHR47447:SF17">
    <property type="entry name" value="OS12G0638900 PROTEIN"/>
    <property type="match status" value="1"/>
</dbReference>
<dbReference type="AlphaFoldDB" id="A0AAX6HRA3"/>
<dbReference type="InterPro" id="IPR002885">
    <property type="entry name" value="PPR_rpt"/>
</dbReference>
<keyword evidence="6" id="KW-1185">Reference proteome</keyword>
<dbReference type="Gene3D" id="1.25.40.10">
    <property type="entry name" value="Tetratricopeptide repeat domain"/>
    <property type="match status" value="3"/>
</dbReference>
<evidence type="ECO:0000256" key="3">
    <source>
        <dbReference type="PROSITE-ProRule" id="PRU00708"/>
    </source>
</evidence>
<dbReference type="EMBL" id="JANAVB010007399">
    <property type="protein sequence ID" value="KAJ6843044.1"/>
    <property type="molecule type" value="Genomic_DNA"/>
</dbReference>
<feature type="region of interest" description="Disordered" evidence="4">
    <location>
        <begin position="789"/>
        <end position="827"/>
    </location>
</feature>
<comment type="similarity">
    <text evidence="1">Belongs to the PPR family. P subfamily.</text>
</comment>
<dbReference type="Pfam" id="PF13041">
    <property type="entry name" value="PPR_2"/>
    <property type="match status" value="1"/>
</dbReference>
<feature type="repeat" description="PPR" evidence="3">
    <location>
        <begin position="319"/>
        <end position="353"/>
    </location>
</feature>
<feature type="repeat" description="PPR" evidence="3">
    <location>
        <begin position="545"/>
        <end position="579"/>
    </location>
</feature>
<organism evidence="5 6">
    <name type="scientific">Iris pallida</name>
    <name type="common">Sweet iris</name>
    <dbReference type="NCBI Taxonomy" id="29817"/>
    <lineage>
        <taxon>Eukaryota</taxon>
        <taxon>Viridiplantae</taxon>
        <taxon>Streptophyta</taxon>
        <taxon>Embryophyta</taxon>
        <taxon>Tracheophyta</taxon>
        <taxon>Spermatophyta</taxon>
        <taxon>Magnoliopsida</taxon>
        <taxon>Liliopsida</taxon>
        <taxon>Asparagales</taxon>
        <taxon>Iridaceae</taxon>
        <taxon>Iridoideae</taxon>
        <taxon>Irideae</taxon>
        <taxon>Iris</taxon>
    </lineage>
</organism>
<feature type="repeat" description="PPR" evidence="3">
    <location>
        <begin position="358"/>
        <end position="392"/>
    </location>
</feature>